<dbReference type="PANTHER" id="PTHR42886">
    <property type="entry name" value="RE40534P-RELATED"/>
    <property type="match status" value="1"/>
</dbReference>
<dbReference type="AlphaFoldDB" id="A0AAV0G296"/>
<dbReference type="EMBL" id="CAMAPF010001032">
    <property type="protein sequence ID" value="CAH9141677.1"/>
    <property type="molecule type" value="Genomic_DNA"/>
</dbReference>
<dbReference type="Gene3D" id="3.40.50.1820">
    <property type="entry name" value="alpha/beta hydrolase"/>
    <property type="match status" value="1"/>
</dbReference>
<dbReference type="PRINTS" id="PR00793">
    <property type="entry name" value="PROAMNOPTASE"/>
</dbReference>
<dbReference type="PANTHER" id="PTHR42886:SF29">
    <property type="entry name" value="PUMMELIG, ISOFORM A"/>
    <property type="match status" value="1"/>
</dbReference>
<dbReference type="PRINTS" id="PR00111">
    <property type="entry name" value="ABHYDROLASE"/>
</dbReference>
<comment type="caution">
    <text evidence="5">The sequence shown here is derived from an EMBL/GenBank/DDBJ whole genome shotgun (WGS) entry which is preliminary data.</text>
</comment>
<dbReference type="GO" id="GO:0008233">
    <property type="term" value="F:peptidase activity"/>
    <property type="evidence" value="ECO:0007669"/>
    <property type="project" value="InterPro"/>
</dbReference>
<dbReference type="GO" id="GO:0042171">
    <property type="term" value="F:lysophosphatidic acid acyltransferase activity"/>
    <property type="evidence" value="ECO:0007669"/>
    <property type="project" value="TreeGrafter"/>
</dbReference>
<sequence>MTTAAGGGGGGGSGSGSGSKKRLQWPSLLRWKRTSTDQLLAAEKSLLDLAKTPRVQEEVCIGYTSIRTKTGWRTHTSRVGPKSINTVTFYTSKKKGSPAPTLVMLHGYGGSLAQFSRNFDYLAQHFTVIAIDQLGFGRSTRPDFTCKTTEESDAWFIDSFEAWREAKKLTKFILLGHSFGGYVAAKYALKVEHLILVGLVGMTSYDERKHKLKSSHKPFRQKCEGSIAKYICEYNITPQKVVRCLGPFGTHAVDWRIGSVMRGGVGLTEEEAQNFIKLLEDYVYHVSAAKASGELCLKYTLSHGGAFGLSPLLNRITEWKVKTTFIYGCNDTLGTCKEAVDARNKMDGNFPCQIIKISEVATKCICKMPQPLTTL</sequence>
<dbReference type="GO" id="GO:0004623">
    <property type="term" value="F:phospholipase A2 activity"/>
    <property type="evidence" value="ECO:0007669"/>
    <property type="project" value="TreeGrafter"/>
</dbReference>
<evidence type="ECO:0000256" key="2">
    <source>
        <dbReference type="ARBA" id="ARBA00038097"/>
    </source>
</evidence>
<protein>
    <recommendedName>
        <fullName evidence="4">AB hydrolase-1 domain-containing protein</fullName>
    </recommendedName>
</protein>
<keyword evidence="1" id="KW-0378">Hydrolase</keyword>
<evidence type="ECO:0000256" key="1">
    <source>
        <dbReference type="ARBA" id="ARBA00022801"/>
    </source>
</evidence>
<feature type="domain" description="AB hydrolase-1" evidence="4">
    <location>
        <begin position="100"/>
        <end position="195"/>
    </location>
</feature>
<feature type="compositionally biased region" description="Gly residues" evidence="3">
    <location>
        <begin position="1"/>
        <end position="17"/>
    </location>
</feature>
<dbReference type="Proteomes" id="UP001152523">
    <property type="component" value="Unassembled WGS sequence"/>
</dbReference>
<accession>A0AAV0G296</accession>
<keyword evidence="6" id="KW-1185">Reference proteome</keyword>
<evidence type="ECO:0000256" key="3">
    <source>
        <dbReference type="SAM" id="MobiDB-lite"/>
    </source>
</evidence>
<proteinExistence type="inferred from homology"/>
<feature type="region of interest" description="Disordered" evidence="3">
    <location>
        <begin position="1"/>
        <end position="21"/>
    </location>
</feature>
<name>A0AAV0G296_9ASTE</name>
<evidence type="ECO:0000313" key="6">
    <source>
        <dbReference type="Proteomes" id="UP001152523"/>
    </source>
</evidence>
<dbReference type="SUPFAM" id="SSF53474">
    <property type="entry name" value="alpha/beta-Hydrolases"/>
    <property type="match status" value="1"/>
</dbReference>
<reference evidence="5" key="1">
    <citation type="submission" date="2022-07" db="EMBL/GenBank/DDBJ databases">
        <authorList>
            <person name="Macas J."/>
            <person name="Novak P."/>
            <person name="Neumann P."/>
        </authorList>
    </citation>
    <scope>NUCLEOTIDE SEQUENCE</scope>
</reference>
<dbReference type="GO" id="GO:0055088">
    <property type="term" value="P:lipid homeostasis"/>
    <property type="evidence" value="ECO:0007669"/>
    <property type="project" value="TreeGrafter"/>
</dbReference>
<dbReference type="GO" id="GO:0006654">
    <property type="term" value="P:phosphatidic acid biosynthetic process"/>
    <property type="evidence" value="ECO:0007669"/>
    <property type="project" value="TreeGrafter"/>
</dbReference>
<dbReference type="InterPro" id="IPR002410">
    <property type="entry name" value="Peptidase_S33"/>
</dbReference>
<dbReference type="GO" id="GO:0006508">
    <property type="term" value="P:proteolysis"/>
    <property type="evidence" value="ECO:0007669"/>
    <property type="project" value="InterPro"/>
</dbReference>
<comment type="similarity">
    <text evidence="2">Belongs to the peptidase S33 family. ABHD4/ABHD5 subfamily.</text>
</comment>
<dbReference type="Pfam" id="PF00561">
    <property type="entry name" value="Abhydrolase_1"/>
    <property type="match status" value="1"/>
</dbReference>
<dbReference type="InterPro" id="IPR000073">
    <property type="entry name" value="AB_hydrolase_1"/>
</dbReference>
<gene>
    <name evidence="5" type="ORF">CEPIT_LOCUS39314</name>
</gene>
<evidence type="ECO:0000313" key="5">
    <source>
        <dbReference type="EMBL" id="CAH9141677.1"/>
    </source>
</evidence>
<organism evidence="5 6">
    <name type="scientific">Cuscuta epithymum</name>
    <dbReference type="NCBI Taxonomy" id="186058"/>
    <lineage>
        <taxon>Eukaryota</taxon>
        <taxon>Viridiplantae</taxon>
        <taxon>Streptophyta</taxon>
        <taxon>Embryophyta</taxon>
        <taxon>Tracheophyta</taxon>
        <taxon>Spermatophyta</taxon>
        <taxon>Magnoliopsida</taxon>
        <taxon>eudicotyledons</taxon>
        <taxon>Gunneridae</taxon>
        <taxon>Pentapetalae</taxon>
        <taxon>asterids</taxon>
        <taxon>lamiids</taxon>
        <taxon>Solanales</taxon>
        <taxon>Convolvulaceae</taxon>
        <taxon>Cuscuteae</taxon>
        <taxon>Cuscuta</taxon>
        <taxon>Cuscuta subgen. Cuscuta</taxon>
    </lineage>
</organism>
<dbReference type="InterPro" id="IPR029058">
    <property type="entry name" value="AB_hydrolase_fold"/>
</dbReference>
<evidence type="ECO:0000259" key="4">
    <source>
        <dbReference type="Pfam" id="PF00561"/>
    </source>
</evidence>